<feature type="domain" description="SLH" evidence="2">
    <location>
        <begin position="506"/>
        <end position="569"/>
    </location>
</feature>
<evidence type="ECO:0000313" key="3">
    <source>
        <dbReference type="EMBL" id="AEB13426.1"/>
    </source>
</evidence>
<dbReference type="Pfam" id="PF00395">
    <property type="entry name" value="SLH"/>
    <property type="match status" value="1"/>
</dbReference>
<reference evidence="4" key="2">
    <citation type="submission" date="2011-04" db="EMBL/GenBank/DDBJ databases">
        <title>The complete genome of chromosome of Treponema succinifaciens DSM 2489.</title>
        <authorList>
            <person name="Lucas S."/>
            <person name="Copeland A."/>
            <person name="Lapidus A."/>
            <person name="Bruce D."/>
            <person name="Goodwin L."/>
            <person name="Pitluck S."/>
            <person name="Peters L."/>
            <person name="Kyrpides N."/>
            <person name="Mavromatis K."/>
            <person name="Ivanova N."/>
            <person name="Ovchinnikova G."/>
            <person name="Teshima H."/>
            <person name="Detter J.C."/>
            <person name="Tapia R."/>
            <person name="Han C."/>
            <person name="Land M."/>
            <person name="Hauser L."/>
            <person name="Markowitz V."/>
            <person name="Cheng J.-F."/>
            <person name="Hugenholtz P."/>
            <person name="Woyke T."/>
            <person name="Wu D."/>
            <person name="Gronow S."/>
            <person name="Wellnitz S."/>
            <person name="Brambilla E."/>
            <person name="Klenk H.-P."/>
            <person name="Eisen J.A."/>
        </authorList>
    </citation>
    <scope>NUCLEOTIDE SEQUENCE [LARGE SCALE GENOMIC DNA]</scope>
    <source>
        <strain evidence="4">ATCC 33096 / DSM 2489 / 6091</strain>
    </source>
</reference>
<name>F2NXV6_TRES6</name>
<feature type="domain" description="SLH" evidence="2">
    <location>
        <begin position="435"/>
        <end position="498"/>
    </location>
</feature>
<proteinExistence type="predicted"/>
<sequence>MKKTFKIAALSTLIMGFFVSWSPAKDISTYINNAYKEIIEKQIYTEKQADSLWWKTNAREMILTPIEEYDDLGDRYYESKLWQEDSLYITRLLVDYPSATASYLHQLYKRRYDCLRNVREVWLSPQVDAWAFIDELQSEFIEDEYQAGTKDDFIKYKDRLMFDSGMMNGSCTIYVPESELPKGLLSYSSKPLSPVYFVKVYSGDVYEAFKKGDSAAKEWCPGHVYTGKAYTASRMKQHMTCQQPNEWYYSCKWCGKCEYNPKHTFSDGVPKSPVHDFARFDISDKNFAGKNKQGEKVYYLSCRWCGINKRDSDISDFTYEYFRYGAGHKDTPEVRAAYNMYMEQKKDSWKKGGTNYEQALDVSTKVNLNPWSFAVPKSKDVKAKISENAQDGVYWAARNGLVDESVLGDDFTKPLTRMQASAIAVTLAEKLSGKSVSSAKSKTYSDTKSKYALKAAGAGIYGGASEGKFNPDGAVDRQQLATFFYQALMYAKKNKNVRYTPYESKLARYSDNASIADWAKEAAAFMDALGLVEGSSRTKFLPEETLTIEQALVIANNSLDAPNIGWYQSGPSDTDKLELRHSTNDFQLQNCGVATQLEYRYYERFWRPFSIPEIPAAAAVLERFAVLDPYTNERLYARKINFFAVKAD</sequence>
<dbReference type="RefSeq" id="WP_013700733.1">
    <property type="nucleotide sequence ID" value="NC_015385.1"/>
</dbReference>
<dbReference type="AlphaFoldDB" id="F2NXV6"/>
<organism evidence="3 4">
    <name type="scientific">Treponema succinifaciens (strain ATCC 33096 / DSM 2489 / 6091)</name>
    <dbReference type="NCBI Taxonomy" id="869209"/>
    <lineage>
        <taxon>Bacteria</taxon>
        <taxon>Pseudomonadati</taxon>
        <taxon>Spirochaetota</taxon>
        <taxon>Spirochaetia</taxon>
        <taxon>Spirochaetales</taxon>
        <taxon>Treponemataceae</taxon>
        <taxon>Treponema</taxon>
    </lineage>
</organism>
<evidence type="ECO:0000256" key="1">
    <source>
        <dbReference type="SAM" id="SignalP"/>
    </source>
</evidence>
<dbReference type="OrthoDB" id="9765655at2"/>
<accession>F2NXV6</accession>
<dbReference type="STRING" id="869209.Tresu_0476"/>
<dbReference type="GeneID" id="302997688"/>
<feature type="signal peptide" evidence="1">
    <location>
        <begin position="1"/>
        <end position="24"/>
    </location>
</feature>
<reference evidence="3 4" key="1">
    <citation type="journal article" date="2011" name="Stand. Genomic Sci.">
        <title>Complete genome sequence of Treponema succinifaciens type strain (6091).</title>
        <authorList>
            <person name="Han C."/>
            <person name="Gronow S."/>
            <person name="Teshima H."/>
            <person name="Lapidus A."/>
            <person name="Nolan M."/>
            <person name="Lucas S."/>
            <person name="Hammon N."/>
            <person name="Deshpande S."/>
            <person name="Cheng J.F."/>
            <person name="Zeytun A."/>
            <person name="Tapia R."/>
            <person name="Goodwin L."/>
            <person name="Pitluck S."/>
            <person name="Liolios K."/>
            <person name="Pagani I."/>
            <person name="Ivanova N."/>
            <person name="Mavromatis K."/>
            <person name="Mikhailova N."/>
            <person name="Huntemann M."/>
            <person name="Pati A."/>
            <person name="Chen A."/>
            <person name="Palaniappan K."/>
            <person name="Land M."/>
            <person name="Hauser L."/>
            <person name="Brambilla E.M."/>
            <person name="Rohde M."/>
            <person name="Goker M."/>
            <person name="Woyke T."/>
            <person name="Bristow J."/>
            <person name="Eisen J.A."/>
            <person name="Markowitz V."/>
            <person name="Hugenholtz P."/>
            <person name="Kyrpides N.C."/>
            <person name="Klenk H.P."/>
            <person name="Detter J.C."/>
        </authorList>
    </citation>
    <scope>NUCLEOTIDE SEQUENCE [LARGE SCALE GENOMIC DNA]</scope>
    <source>
        <strain evidence="4">ATCC 33096 / DSM 2489 / 6091</strain>
    </source>
</reference>
<keyword evidence="4" id="KW-1185">Reference proteome</keyword>
<keyword evidence="1" id="KW-0732">Signal</keyword>
<protein>
    <submittedName>
        <fullName evidence="3">S-layer domain-containing protein</fullName>
    </submittedName>
</protein>
<evidence type="ECO:0000313" key="4">
    <source>
        <dbReference type="Proteomes" id="UP000006852"/>
    </source>
</evidence>
<dbReference type="KEGG" id="tsu:Tresu_0476"/>
<gene>
    <name evidence="3" type="ordered locus">Tresu_0476</name>
</gene>
<dbReference type="EMBL" id="CP002631">
    <property type="protein sequence ID" value="AEB13426.1"/>
    <property type="molecule type" value="Genomic_DNA"/>
</dbReference>
<dbReference type="PROSITE" id="PS51272">
    <property type="entry name" value="SLH"/>
    <property type="match status" value="2"/>
</dbReference>
<dbReference type="HOGENOM" id="CLU_422679_0_0_12"/>
<feature type="chain" id="PRO_5003287535" evidence="1">
    <location>
        <begin position="25"/>
        <end position="648"/>
    </location>
</feature>
<dbReference type="InterPro" id="IPR001119">
    <property type="entry name" value="SLH_dom"/>
</dbReference>
<evidence type="ECO:0000259" key="2">
    <source>
        <dbReference type="PROSITE" id="PS51272"/>
    </source>
</evidence>
<dbReference type="Proteomes" id="UP000006852">
    <property type="component" value="Chromosome"/>
</dbReference>